<organism evidence="2 3">
    <name type="scientific">Pseudozobellia thermophila</name>
    <dbReference type="NCBI Taxonomy" id="192903"/>
    <lineage>
        <taxon>Bacteria</taxon>
        <taxon>Pseudomonadati</taxon>
        <taxon>Bacteroidota</taxon>
        <taxon>Flavobacteriia</taxon>
        <taxon>Flavobacteriales</taxon>
        <taxon>Flavobacteriaceae</taxon>
        <taxon>Pseudozobellia</taxon>
    </lineage>
</organism>
<keyword evidence="3" id="KW-1185">Reference proteome</keyword>
<evidence type="ECO:0000313" key="3">
    <source>
        <dbReference type="Proteomes" id="UP000184543"/>
    </source>
</evidence>
<accession>A0A1M6KDX1</accession>
<protein>
    <submittedName>
        <fullName evidence="2">Uncharacterized protein</fullName>
    </submittedName>
</protein>
<dbReference type="AlphaFoldDB" id="A0A1M6KDX1"/>
<dbReference type="OrthoDB" id="700277at2"/>
<gene>
    <name evidence="2" type="ORF">SAMN04488513_10628</name>
</gene>
<keyword evidence="1" id="KW-0732">Signal</keyword>
<dbReference type="EMBL" id="FQYU01000006">
    <property type="protein sequence ID" value="SHJ57153.1"/>
    <property type="molecule type" value="Genomic_DNA"/>
</dbReference>
<reference evidence="3" key="1">
    <citation type="submission" date="2016-11" db="EMBL/GenBank/DDBJ databases">
        <authorList>
            <person name="Varghese N."/>
            <person name="Submissions S."/>
        </authorList>
    </citation>
    <scope>NUCLEOTIDE SEQUENCE [LARGE SCALE GENOMIC DNA]</scope>
    <source>
        <strain evidence="3">DSM 19858</strain>
    </source>
</reference>
<dbReference type="STRING" id="192903.SAMN04488513_10628"/>
<dbReference type="RefSeq" id="WP_072994575.1">
    <property type="nucleotide sequence ID" value="NZ_FQYU01000006.1"/>
</dbReference>
<evidence type="ECO:0000256" key="1">
    <source>
        <dbReference type="SAM" id="SignalP"/>
    </source>
</evidence>
<feature type="signal peptide" evidence="1">
    <location>
        <begin position="1"/>
        <end position="19"/>
    </location>
</feature>
<name>A0A1M6KDX1_9FLAO</name>
<feature type="chain" id="PRO_5013178153" evidence="1">
    <location>
        <begin position="20"/>
        <end position="197"/>
    </location>
</feature>
<proteinExistence type="predicted"/>
<dbReference type="Proteomes" id="UP000184543">
    <property type="component" value="Unassembled WGS sequence"/>
</dbReference>
<evidence type="ECO:0000313" key="2">
    <source>
        <dbReference type="EMBL" id="SHJ57153.1"/>
    </source>
</evidence>
<sequence length="197" mass="20992">MKTTLGIFLWMLLPGLVWAQETIDASDPANYIVGGAQGYHFLSADLLEVQLVDVEPEIDNALSFEVDPNTLEAGLPVFSASGGGVNEDLWLNITSRTAGLEKYQVRVYGNQPLPPEIEIQVQVVNATSVGGVGDTGTASTTAVTLSETPTVLISDIGRGFTTDGINKGFQLRYTITNLGGGALPVGFEVIYDMQLQI</sequence>